<keyword evidence="5" id="KW-1185">Reference proteome</keyword>
<dbReference type="EMBL" id="QRDY01000003">
    <property type="protein sequence ID" value="RED63973.1"/>
    <property type="molecule type" value="Genomic_DNA"/>
</dbReference>
<gene>
    <name evidence="4" type="ORF">DFP95_103214</name>
</gene>
<dbReference type="Gene3D" id="3.40.190.10">
    <property type="entry name" value="Periplasmic binding protein-like II"/>
    <property type="match status" value="3"/>
</dbReference>
<feature type="region of interest" description="Disordered" evidence="2">
    <location>
        <begin position="28"/>
        <end position="59"/>
    </location>
</feature>
<feature type="compositionally biased region" description="Low complexity" evidence="2">
    <location>
        <begin position="36"/>
        <end position="56"/>
    </location>
</feature>
<reference evidence="4 5" key="1">
    <citation type="submission" date="2018-07" db="EMBL/GenBank/DDBJ databases">
        <title>Genomic Encyclopedia of Type Strains, Phase III (KMG-III): the genomes of soil and plant-associated and newly described type strains.</title>
        <authorList>
            <person name="Whitman W."/>
        </authorList>
    </citation>
    <scope>NUCLEOTIDE SEQUENCE [LARGE SCALE GENOMIC DNA]</scope>
    <source>
        <strain evidence="4 5">CECT 8236</strain>
    </source>
</reference>
<accession>A0A3D9IQA5</accession>
<feature type="signal peptide" evidence="3">
    <location>
        <begin position="1"/>
        <end position="24"/>
    </location>
</feature>
<comment type="caution">
    <text evidence="4">The sequence shown here is derived from an EMBL/GenBank/DDBJ whole genome shotgun (WGS) entry which is preliminary data.</text>
</comment>
<dbReference type="PANTHER" id="PTHR43649">
    <property type="entry name" value="ARABINOSE-BINDING PROTEIN-RELATED"/>
    <property type="match status" value="1"/>
</dbReference>
<dbReference type="RefSeq" id="WP_115992073.1">
    <property type="nucleotide sequence ID" value="NZ_QRDY01000003.1"/>
</dbReference>
<keyword evidence="1 3" id="KW-0732">Signal</keyword>
<evidence type="ECO:0000256" key="3">
    <source>
        <dbReference type="SAM" id="SignalP"/>
    </source>
</evidence>
<dbReference type="InterPro" id="IPR050490">
    <property type="entry name" value="Bact_solute-bd_prot1"/>
</dbReference>
<sequence length="571" mass="63033">MKARLYKGWMLALVIALVTVVVSACSGNDGNKEEGSASPSATSSASAAESASSESESAYKDKYDPPIEISTVWGVDPALKFKNGETIENNIATKWALDTLGIKINSLWSVTDTNNAFVTKMRLSMSSGQEMPDVVTIGDVQLAQDLIETGMFREVGSLFDQYANDKWKQAMELDPGVWNPYIRNGEKMGIPVLDYAYNHDYLLWIRQDWLDKLNLEGPKTLADLETIMDAFRNQNPDGLAPDKVVPLSIGFKTTMNSWMGDPSWVFGAFGTVPGQWNETPDGSLEWGSVNAGAKQALDTLKQWRDKGYIPAEAALWDENKTAEPAVAGTAGIIPGPYWMSGWPLVDTAKNVPTAVWKPYAIPTGPDGKAGRHGTYFTTAVTLINKDMKKPEALFTYQNYLFDHLADPAIGSEWDLGVFKGYDYDLDASGNPLYLEKIPGGDVNINRYWLVRDGARIPDAQMKSLLALADGKEPETRLEKEVKNNYGTETPAAAKVLLSQPDISFKNKFTGPATATMQSKQDYLKKIELQAFNEIIYGKKGLDEFDKFVASWNSSGGEQMTKEVNEWYATTK</sequence>
<dbReference type="AlphaFoldDB" id="A0A3D9IQA5"/>
<dbReference type="SUPFAM" id="SSF53850">
    <property type="entry name" value="Periplasmic binding protein-like II"/>
    <property type="match status" value="1"/>
</dbReference>
<name>A0A3D9IQA5_9BACL</name>
<dbReference type="PROSITE" id="PS51257">
    <property type="entry name" value="PROKAR_LIPOPROTEIN"/>
    <property type="match status" value="1"/>
</dbReference>
<dbReference type="PANTHER" id="PTHR43649:SF33">
    <property type="entry name" value="POLYGALACTURONAN_RHAMNOGALACTURONAN-BINDING PROTEIN YTCQ"/>
    <property type="match status" value="1"/>
</dbReference>
<evidence type="ECO:0000256" key="2">
    <source>
        <dbReference type="SAM" id="MobiDB-lite"/>
    </source>
</evidence>
<protein>
    <submittedName>
        <fullName evidence="4">Carbohydrate ABC transporter substrate-binding protein (CUT1 family)</fullName>
    </submittedName>
</protein>
<organism evidence="4 5">
    <name type="scientific">Cohnella lupini</name>
    <dbReference type="NCBI Taxonomy" id="1294267"/>
    <lineage>
        <taxon>Bacteria</taxon>
        <taxon>Bacillati</taxon>
        <taxon>Bacillota</taxon>
        <taxon>Bacilli</taxon>
        <taxon>Bacillales</taxon>
        <taxon>Paenibacillaceae</taxon>
        <taxon>Cohnella</taxon>
    </lineage>
</organism>
<evidence type="ECO:0000313" key="4">
    <source>
        <dbReference type="EMBL" id="RED63973.1"/>
    </source>
</evidence>
<evidence type="ECO:0000256" key="1">
    <source>
        <dbReference type="ARBA" id="ARBA00022729"/>
    </source>
</evidence>
<evidence type="ECO:0000313" key="5">
    <source>
        <dbReference type="Proteomes" id="UP000256869"/>
    </source>
</evidence>
<dbReference type="OrthoDB" id="9787283at2"/>
<feature type="chain" id="PRO_5017808017" evidence="3">
    <location>
        <begin position="25"/>
        <end position="571"/>
    </location>
</feature>
<dbReference type="Proteomes" id="UP000256869">
    <property type="component" value="Unassembled WGS sequence"/>
</dbReference>
<proteinExistence type="predicted"/>